<dbReference type="SMART" id="SM00926">
    <property type="entry name" value="Molybdop_Fe4S4"/>
    <property type="match status" value="1"/>
</dbReference>
<dbReference type="PANTHER" id="PTHR43105">
    <property type="entry name" value="RESPIRATORY NITRATE REDUCTASE"/>
    <property type="match status" value="1"/>
</dbReference>
<reference evidence="7" key="1">
    <citation type="journal article" date="2024" name="Antonie Van Leeuwenhoek">
        <title>Isoptericola haloaureus sp. nov., a dimorphic actinobacterium isolated from mangrove sediments of southeast India, implicating biosaline agricultural significance through nitrogen fixation and salt tolerance genes.</title>
        <authorList>
            <person name="Prathaban M."/>
            <person name="Prathiviraj R."/>
            <person name="Ravichandran M."/>
            <person name="Natarajan S.D."/>
            <person name="Sobanaa M."/>
            <person name="Hari Krishna Kumar S."/>
            <person name="Chandrasekar V."/>
            <person name="Selvin J."/>
        </authorList>
    </citation>
    <scope>NUCLEOTIDE SEQUENCE</scope>
    <source>
        <strain evidence="7">MP1014</strain>
    </source>
</reference>
<name>A0ABU7Z439_9MICO</name>
<dbReference type="InterPro" id="IPR009010">
    <property type="entry name" value="Asp_de-COase-like_dom_sf"/>
</dbReference>
<evidence type="ECO:0000256" key="1">
    <source>
        <dbReference type="ARBA" id="ARBA00022485"/>
    </source>
</evidence>
<evidence type="ECO:0000313" key="8">
    <source>
        <dbReference type="Proteomes" id="UP001310387"/>
    </source>
</evidence>
<dbReference type="SUPFAM" id="SSF53706">
    <property type="entry name" value="Formate dehydrogenase/DMSO reductase, domains 1-3"/>
    <property type="match status" value="1"/>
</dbReference>
<dbReference type="Pfam" id="PF00384">
    <property type="entry name" value="Molybdopterin"/>
    <property type="match status" value="1"/>
</dbReference>
<proteinExistence type="predicted"/>
<protein>
    <submittedName>
        <fullName evidence="7">Molybdopterin oxidoreductase family protein</fullName>
    </submittedName>
</protein>
<dbReference type="Gene3D" id="2.40.40.20">
    <property type="match status" value="1"/>
</dbReference>
<evidence type="ECO:0000256" key="2">
    <source>
        <dbReference type="ARBA" id="ARBA00022723"/>
    </source>
</evidence>
<dbReference type="EMBL" id="JBAGLP010000107">
    <property type="protein sequence ID" value="MEG3614192.1"/>
    <property type="molecule type" value="Genomic_DNA"/>
</dbReference>
<sequence length="761" mass="79665">MSSSIVPASTGPHKTHCPYCALQCGMELTPVEGTASSTPAPGGREPLPVTVNPRDFPTNAGRLCQKGWTAAAVLDVPDRITTPLVRGADGELAPATWDEALELITARVRAIQAEHGPEGVAIFGGGGLTNEKAYALGKFARTVLRTPNIDYNGRFCMSSAAAAGNRAFGVDRGLPFPLTDLGGAEAILLLGSNPAETMPPFVQHLAGARGAAGLVIVDPRRSATARLTEDGQGVHVQPVPGTDLVVLLALLHVVIAEKLVDTAYLTERTAGYDDVVRSVSAWWPERAETVCGVPAEDLRRLARRLAAASPARGGRGAYVLTGRGVEQSAQGTATVTAAINLSLALGLVGREGSGYGCLTGQGNGQGGREHGQKSDQLPGYRKIDDPAARAHVASVWGVDPDTIPGPGKPAVALLNSLATPGGPQALFVHGSNVLVSAPNADRVRERLEALDLLVVCDFVPSETARIADVVLPVTQWAEEEGTMTSLEGRVIRRRQAVDAPGQARSELWLLAELARRLGSGVHFGTDPADVFDELARASAGGPADYSGLSHARLDAHEDGGGSGLYWPCPAPADAPADASGDGHAGSPARGEHPGTPRMFLDTFGTPDGRARMVPVDHGGPADDVRGDAPTYLVTGRVLQHYQSGAQTRRVPDLDRLVPEPYVELHPQLGLRVGVADGDRVRLTSTRGMVEAVARWTDAVRPEVVFMPFHWGGLGGVNRITSDAVDPISSMPEFKVCAVQVSPAGPATASTQDDHDTQEVPV</sequence>
<dbReference type="InterPro" id="IPR050123">
    <property type="entry name" value="Prok_molybdopt-oxidoreductase"/>
</dbReference>
<organism evidence="7 8">
    <name type="scientific">Isoptericola haloaureus</name>
    <dbReference type="NCBI Taxonomy" id="1542902"/>
    <lineage>
        <taxon>Bacteria</taxon>
        <taxon>Bacillati</taxon>
        <taxon>Actinomycetota</taxon>
        <taxon>Actinomycetes</taxon>
        <taxon>Micrococcales</taxon>
        <taxon>Promicromonosporaceae</taxon>
        <taxon>Isoptericola</taxon>
    </lineage>
</organism>
<dbReference type="PANTHER" id="PTHR43105:SF10">
    <property type="entry name" value="NADH-QUINONE OXIDOREDUCTASE SUBUNIT G"/>
    <property type="match status" value="1"/>
</dbReference>
<dbReference type="InterPro" id="IPR006656">
    <property type="entry name" value="Mopterin_OxRdtase"/>
</dbReference>
<comment type="caution">
    <text evidence="7">The sequence shown here is derived from an EMBL/GenBank/DDBJ whole genome shotgun (WGS) entry which is preliminary data.</text>
</comment>
<dbReference type="CDD" id="cd00508">
    <property type="entry name" value="MopB_CT_Fdh-Nap-like"/>
    <property type="match status" value="1"/>
</dbReference>
<dbReference type="Pfam" id="PF01568">
    <property type="entry name" value="Molydop_binding"/>
    <property type="match status" value="1"/>
</dbReference>
<evidence type="ECO:0000259" key="6">
    <source>
        <dbReference type="PROSITE" id="PS51669"/>
    </source>
</evidence>
<dbReference type="Gene3D" id="3.40.50.740">
    <property type="match status" value="1"/>
</dbReference>
<dbReference type="Proteomes" id="UP001310387">
    <property type="component" value="Unassembled WGS sequence"/>
</dbReference>
<dbReference type="Pfam" id="PF04879">
    <property type="entry name" value="Molybdop_Fe4S4"/>
    <property type="match status" value="1"/>
</dbReference>
<keyword evidence="4" id="KW-0411">Iron-sulfur</keyword>
<dbReference type="Gene3D" id="3.40.228.10">
    <property type="entry name" value="Dimethylsulfoxide Reductase, domain 2"/>
    <property type="match status" value="1"/>
</dbReference>
<dbReference type="PROSITE" id="PS51669">
    <property type="entry name" value="4FE4S_MOW_BIS_MGD"/>
    <property type="match status" value="1"/>
</dbReference>
<dbReference type="InterPro" id="IPR006657">
    <property type="entry name" value="MoPterin_dinucl-bd_dom"/>
</dbReference>
<feature type="domain" description="4Fe-4S Mo/W bis-MGD-type" evidence="6">
    <location>
        <begin position="10"/>
        <end position="78"/>
    </location>
</feature>
<evidence type="ECO:0000256" key="5">
    <source>
        <dbReference type="SAM" id="MobiDB-lite"/>
    </source>
</evidence>
<feature type="compositionally biased region" description="Low complexity" evidence="5">
    <location>
        <begin position="571"/>
        <end position="588"/>
    </location>
</feature>
<gene>
    <name evidence="7" type="ORF">V5O49_03540</name>
</gene>
<evidence type="ECO:0000256" key="4">
    <source>
        <dbReference type="ARBA" id="ARBA00023014"/>
    </source>
</evidence>
<accession>A0ABU7Z439</accession>
<feature type="region of interest" description="Disordered" evidence="5">
    <location>
        <begin position="569"/>
        <end position="596"/>
    </location>
</feature>
<dbReference type="InterPro" id="IPR006963">
    <property type="entry name" value="Mopterin_OxRdtase_4Fe-4S_dom"/>
</dbReference>
<keyword evidence="1" id="KW-0004">4Fe-4S</keyword>
<keyword evidence="8" id="KW-1185">Reference proteome</keyword>
<evidence type="ECO:0000313" key="7">
    <source>
        <dbReference type="EMBL" id="MEG3614192.1"/>
    </source>
</evidence>
<reference evidence="7" key="2">
    <citation type="submission" date="2024-02" db="EMBL/GenBank/DDBJ databases">
        <authorList>
            <person name="Prathaban M."/>
            <person name="Mythili R."/>
            <person name="Sharmila Devi N."/>
            <person name="Sobanaa M."/>
            <person name="Prathiviraj R."/>
            <person name="Selvin J."/>
        </authorList>
    </citation>
    <scope>NUCLEOTIDE SEQUENCE</scope>
    <source>
        <strain evidence="7">MP1014</strain>
    </source>
</reference>
<dbReference type="Gene3D" id="2.20.25.90">
    <property type="entry name" value="ADC-like domains"/>
    <property type="match status" value="1"/>
</dbReference>
<keyword evidence="2" id="KW-0479">Metal-binding</keyword>
<evidence type="ECO:0000256" key="3">
    <source>
        <dbReference type="ARBA" id="ARBA00023004"/>
    </source>
</evidence>
<keyword evidence="3" id="KW-0408">Iron</keyword>
<dbReference type="SUPFAM" id="SSF50692">
    <property type="entry name" value="ADC-like"/>
    <property type="match status" value="1"/>
</dbReference>
<dbReference type="RefSeq" id="WP_332901026.1">
    <property type="nucleotide sequence ID" value="NZ_JBAGLP010000107.1"/>
</dbReference>